<feature type="region of interest" description="Disordered" evidence="1">
    <location>
        <begin position="1"/>
        <end position="58"/>
    </location>
</feature>
<dbReference type="EMBL" id="WNYA01000230">
    <property type="protein sequence ID" value="KAG8549190.1"/>
    <property type="molecule type" value="Genomic_DNA"/>
</dbReference>
<comment type="caution">
    <text evidence="2">The sequence shown here is derived from an EMBL/GenBank/DDBJ whole genome shotgun (WGS) entry which is preliminary data.</text>
</comment>
<gene>
    <name evidence="2" type="ORF">GDO81_022335</name>
</gene>
<proteinExistence type="predicted"/>
<evidence type="ECO:0000313" key="3">
    <source>
        <dbReference type="Proteomes" id="UP000824782"/>
    </source>
</evidence>
<accession>A0AAV6ZLK0</accession>
<organism evidence="2 3">
    <name type="scientific">Engystomops pustulosus</name>
    <name type="common">Tungara frog</name>
    <name type="synonym">Physalaemus pustulosus</name>
    <dbReference type="NCBI Taxonomy" id="76066"/>
    <lineage>
        <taxon>Eukaryota</taxon>
        <taxon>Metazoa</taxon>
        <taxon>Chordata</taxon>
        <taxon>Craniata</taxon>
        <taxon>Vertebrata</taxon>
        <taxon>Euteleostomi</taxon>
        <taxon>Amphibia</taxon>
        <taxon>Batrachia</taxon>
        <taxon>Anura</taxon>
        <taxon>Neobatrachia</taxon>
        <taxon>Hyloidea</taxon>
        <taxon>Leptodactylidae</taxon>
        <taxon>Leiuperinae</taxon>
        <taxon>Engystomops</taxon>
    </lineage>
</organism>
<reference evidence="2" key="1">
    <citation type="thesis" date="2020" institute="ProQuest LLC" country="789 East Eisenhower Parkway, Ann Arbor, MI, USA">
        <title>Comparative Genomics and Chromosome Evolution.</title>
        <authorList>
            <person name="Mudd A.B."/>
        </authorList>
    </citation>
    <scope>NUCLEOTIDE SEQUENCE</scope>
    <source>
        <strain evidence="2">237g6f4</strain>
        <tissue evidence="2">Blood</tissue>
    </source>
</reference>
<sequence length="88" mass="9697">MQRGEKRGACSAALQVRRHQKDKRSLLSPAIQREAEVAPPHRGGRQLSSEGKQSRGVLSSAPLQWTAPGDLHSWKVNPWSFLEASRAA</sequence>
<name>A0AAV6ZLK0_ENGPU</name>
<protein>
    <submittedName>
        <fullName evidence="2">Uncharacterized protein</fullName>
    </submittedName>
</protein>
<dbReference type="Proteomes" id="UP000824782">
    <property type="component" value="Unassembled WGS sequence"/>
</dbReference>
<evidence type="ECO:0000256" key="1">
    <source>
        <dbReference type="SAM" id="MobiDB-lite"/>
    </source>
</evidence>
<keyword evidence="3" id="KW-1185">Reference proteome</keyword>
<evidence type="ECO:0000313" key="2">
    <source>
        <dbReference type="EMBL" id="KAG8549190.1"/>
    </source>
</evidence>
<dbReference type="AlphaFoldDB" id="A0AAV6ZLK0"/>